<evidence type="ECO:0000256" key="10">
    <source>
        <dbReference type="SAM" id="Phobius"/>
    </source>
</evidence>
<keyword evidence="5 10" id="KW-0812">Transmembrane</keyword>
<dbReference type="Pfam" id="PF01545">
    <property type="entry name" value="Cation_efflux"/>
    <property type="match status" value="1"/>
</dbReference>
<accession>A0A3B4AZN8</accession>
<dbReference type="InterPro" id="IPR000816">
    <property type="entry name" value="Peptidase_C15"/>
</dbReference>
<dbReference type="InterPro" id="IPR058533">
    <property type="entry name" value="Cation_efflux_TM"/>
</dbReference>
<dbReference type="GO" id="GO:0006508">
    <property type="term" value="P:proteolysis"/>
    <property type="evidence" value="ECO:0007669"/>
    <property type="project" value="UniProtKB-KW"/>
</dbReference>
<keyword evidence="13" id="KW-1185">Reference proteome</keyword>
<keyword evidence="9 10" id="KW-0472">Membrane</keyword>
<keyword evidence="8 10" id="KW-1133">Transmembrane helix</keyword>
<dbReference type="Pfam" id="PF01470">
    <property type="entry name" value="Peptidase_C15"/>
    <property type="match status" value="1"/>
</dbReference>
<name>A0A3B4AZN8_9GOBI</name>
<dbReference type="SUPFAM" id="SSF53182">
    <property type="entry name" value="Pyrrolidone carboxyl peptidase (pyroglutamate aminopeptidase)"/>
    <property type="match status" value="1"/>
</dbReference>
<protein>
    <recommendedName>
        <fullName evidence="11">Cation efflux protein transmembrane domain-containing protein</fullName>
    </recommendedName>
</protein>
<feature type="transmembrane region" description="Helical" evidence="10">
    <location>
        <begin position="192"/>
        <end position="209"/>
    </location>
</feature>
<evidence type="ECO:0000256" key="1">
    <source>
        <dbReference type="ARBA" id="ARBA00004141"/>
    </source>
</evidence>
<comment type="similarity">
    <text evidence="2">Belongs to the peptidase C15 family.</text>
</comment>
<organism evidence="12 13">
    <name type="scientific">Periophthalmus magnuspinnatus</name>
    <dbReference type="NCBI Taxonomy" id="409849"/>
    <lineage>
        <taxon>Eukaryota</taxon>
        <taxon>Metazoa</taxon>
        <taxon>Chordata</taxon>
        <taxon>Craniata</taxon>
        <taxon>Vertebrata</taxon>
        <taxon>Euteleostomi</taxon>
        <taxon>Actinopterygii</taxon>
        <taxon>Neopterygii</taxon>
        <taxon>Teleostei</taxon>
        <taxon>Neoteleostei</taxon>
        <taxon>Acanthomorphata</taxon>
        <taxon>Gobiaria</taxon>
        <taxon>Gobiiformes</taxon>
        <taxon>Gobioidei</taxon>
        <taxon>Gobiidae</taxon>
        <taxon>Oxudercinae</taxon>
        <taxon>Periophthalmus</taxon>
    </lineage>
</organism>
<evidence type="ECO:0000313" key="12">
    <source>
        <dbReference type="Ensembl" id="ENSPMGP00000022752.1"/>
    </source>
</evidence>
<keyword evidence="3" id="KW-0963">Cytoplasm</keyword>
<keyword evidence="7" id="KW-0788">Thiol protease</keyword>
<evidence type="ECO:0000256" key="8">
    <source>
        <dbReference type="ARBA" id="ARBA00022989"/>
    </source>
</evidence>
<dbReference type="PRINTS" id="PR00706">
    <property type="entry name" value="PYROGLUPTASE"/>
</dbReference>
<evidence type="ECO:0000256" key="5">
    <source>
        <dbReference type="ARBA" id="ARBA00022692"/>
    </source>
</evidence>
<dbReference type="Gene3D" id="3.40.630.20">
    <property type="entry name" value="Peptidase C15, pyroglutamyl peptidase I-like"/>
    <property type="match status" value="1"/>
</dbReference>
<dbReference type="GO" id="GO:0005829">
    <property type="term" value="C:cytosol"/>
    <property type="evidence" value="ECO:0007669"/>
    <property type="project" value="InterPro"/>
</dbReference>
<dbReference type="Proteomes" id="UP000261520">
    <property type="component" value="Unplaced"/>
</dbReference>
<reference evidence="12" key="1">
    <citation type="submission" date="2025-08" db="UniProtKB">
        <authorList>
            <consortium name="Ensembl"/>
        </authorList>
    </citation>
    <scope>IDENTIFICATION</scope>
</reference>
<comment type="subcellular location">
    <subcellularLocation>
        <location evidence="1">Membrane</location>
        <topology evidence="1">Multi-pass membrane protein</topology>
    </subcellularLocation>
</comment>
<reference evidence="12" key="2">
    <citation type="submission" date="2025-09" db="UniProtKB">
        <authorList>
            <consortium name="Ensembl"/>
        </authorList>
    </citation>
    <scope>IDENTIFICATION</scope>
</reference>
<evidence type="ECO:0000256" key="9">
    <source>
        <dbReference type="ARBA" id="ARBA00023136"/>
    </source>
</evidence>
<dbReference type="SUPFAM" id="SSF161111">
    <property type="entry name" value="Cation efflux protein transmembrane domain-like"/>
    <property type="match status" value="1"/>
</dbReference>
<evidence type="ECO:0000256" key="3">
    <source>
        <dbReference type="ARBA" id="ARBA00022490"/>
    </source>
</evidence>
<dbReference type="STRING" id="409849.ENSPMGP00000022752"/>
<dbReference type="CDD" id="cd00501">
    <property type="entry name" value="Peptidase_C15"/>
    <property type="match status" value="1"/>
</dbReference>
<dbReference type="PANTHER" id="PTHR23402:SF1">
    <property type="entry name" value="PYROGLUTAMYL-PEPTIDASE I"/>
    <property type="match status" value="1"/>
</dbReference>
<evidence type="ECO:0000256" key="2">
    <source>
        <dbReference type="ARBA" id="ARBA00006641"/>
    </source>
</evidence>
<dbReference type="GO" id="GO:0016920">
    <property type="term" value="F:pyroglutamyl-peptidase activity"/>
    <property type="evidence" value="ECO:0007669"/>
    <property type="project" value="InterPro"/>
</dbReference>
<proteinExistence type="inferred from homology"/>
<keyword evidence="4" id="KW-0645">Protease</keyword>
<evidence type="ECO:0000259" key="11">
    <source>
        <dbReference type="Pfam" id="PF01545"/>
    </source>
</evidence>
<evidence type="ECO:0000256" key="4">
    <source>
        <dbReference type="ARBA" id="ARBA00022670"/>
    </source>
</evidence>
<evidence type="ECO:0000256" key="7">
    <source>
        <dbReference type="ARBA" id="ARBA00022807"/>
    </source>
</evidence>
<sequence length="210" mass="22533">MDRGKRTVVVTGFGPFGEHTVNASWVAVQELKKLGLGSGVDLHVYEVPVEYHTVQTLVPALWEQYHPLLVIHVGVSEMATTVTLEKCGRNHGYRVRDNSGLCPDAHCCVAGGPDCIDSVIDLESVCKRVSGAGLGVAVSVSKDGRHSFSLKGPEVNRLRVVSRPGVLLHIIADTLGSIGVIISAILMQKYDLMIADPICSMLIALLIGVR</sequence>
<dbReference type="AlphaFoldDB" id="A0A3B4AZN8"/>
<dbReference type="InterPro" id="IPR027469">
    <property type="entry name" value="Cation_efflux_TMD_sf"/>
</dbReference>
<dbReference type="PANTHER" id="PTHR23402">
    <property type="entry name" value="PROTEASE FAMILY C15 PYROGLUTAMYL-PEPTIDASE I-RELATED"/>
    <property type="match status" value="1"/>
</dbReference>
<dbReference type="InterPro" id="IPR036440">
    <property type="entry name" value="Peptidase_C15-like_sf"/>
</dbReference>
<evidence type="ECO:0000256" key="6">
    <source>
        <dbReference type="ARBA" id="ARBA00022801"/>
    </source>
</evidence>
<keyword evidence="6" id="KW-0378">Hydrolase</keyword>
<dbReference type="InterPro" id="IPR016125">
    <property type="entry name" value="Peptidase_C15-like"/>
</dbReference>
<dbReference type="GO" id="GO:0016020">
    <property type="term" value="C:membrane"/>
    <property type="evidence" value="ECO:0007669"/>
    <property type="project" value="UniProtKB-SubCell"/>
</dbReference>
<feature type="domain" description="Cation efflux protein transmembrane" evidence="11">
    <location>
        <begin position="165"/>
        <end position="208"/>
    </location>
</feature>
<dbReference type="Ensembl" id="ENSPMGT00000024235.1">
    <property type="protein sequence ID" value="ENSPMGP00000022752.1"/>
    <property type="gene ID" value="ENSPMGG00000018400.1"/>
</dbReference>
<feature type="transmembrane region" description="Helical" evidence="10">
    <location>
        <begin position="166"/>
        <end position="186"/>
    </location>
</feature>
<evidence type="ECO:0000313" key="13">
    <source>
        <dbReference type="Proteomes" id="UP000261520"/>
    </source>
</evidence>
<dbReference type="GO" id="GO:0008324">
    <property type="term" value="F:monoatomic cation transmembrane transporter activity"/>
    <property type="evidence" value="ECO:0007669"/>
    <property type="project" value="InterPro"/>
</dbReference>